<reference evidence="1" key="1">
    <citation type="journal article" date="2023" name="Science">
        <title>Genome structures resolve the early diversification of teleost fishes.</title>
        <authorList>
            <person name="Parey E."/>
            <person name="Louis A."/>
            <person name="Montfort J."/>
            <person name="Bouchez O."/>
            <person name="Roques C."/>
            <person name="Iampietro C."/>
            <person name="Lluch J."/>
            <person name="Castinel A."/>
            <person name="Donnadieu C."/>
            <person name="Desvignes T."/>
            <person name="Floi Bucao C."/>
            <person name="Jouanno E."/>
            <person name="Wen M."/>
            <person name="Mejri S."/>
            <person name="Dirks R."/>
            <person name="Jansen H."/>
            <person name="Henkel C."/>
            <person name="Chen W.J."/>
            <person name="Zahm M."/>
            <person name="Cabau C."/>
            <person name="Klopp C."/>
            <person name="Thompson A.W."/>
            <person name="Robinson-Rechavi M."/>
            <person name="Braasch I."/>
            <person name="Lecointre G."/>
            <person name="Bobe J."/>
            <person name="Postlethwait J.H."/>
            <person name="Berthelot C."/>
            <person name="Roest Crollius H."/>
            <person name="Guiguen Y."/>
        </authorList>
    </citation>
    <scope>NUCLEOTIDE SEQUENCE</scope>
    <source>
        <strain evidence="1">NC1722</strain>
    </source>
</reference>
<dbReference type="Proteomes" id="UP001221898">
    <property type="component" value="Unassembled WGS sequence"/>
</dbReference>
<accession>A0AAD7SRS6</accession>
<name>A0AAD7SRS6_9TELE</name>
<proteinExistence type="predicted"/>
<sequence>MSGRVVAVPSIRGNYAPAQTCKPLPRTVRGDLHCHCPGLPVWDNQARAKAQRGSGFRDDPRARGLVIFFGRGLGIQAAPTPATGGRGRQ</sequence>
<gene>
    <name evidence="1" type="ORF">AAFF_G00275140</name>
</gene>
<keyword evidence="2" id="KW-1185">Reference proteome</keyword>
<evidence type="ECO:0000313" key="2">
    <source>
        <dbReference type="Proteomes" id="UP001221898"/>
    </source>
</evidence>
<dbReference type="AlphaFoldDB" id="A0AAD7SRS6"/>
<comment type="caution">
    <text evidence="1">The sequence shown here is derived from an EMBL/GenBank/DDBJ whole genome shotgun (WGS) entry which is preliminary data.</text>
</comment>
<dbReference type="EMBL" id="JAINUG010000038">
    <property type="protein sequence ID" value="KAJ8407657.1"/>
    <property type="molecule type" value="Genomic_DNA"/>
</dbReference>
<evidence type="ECO:0000313" key="1">
    <source>
        <dbReference type="EMBL" id="KAJ8407657.1"/>
    </source>
</evidence>
<protein>
    <submittedName>
        <fullName evidence="1">Uncharacterized protein</fullName>
    </submittedName>
</protein>
<organism evidence="1 2">
    <name type="scientific">Aldrovandia affinis</name>
    <dbReference type="NCBI Taxonomy" id="143900"/>
    <lineage>
        <taxon>Eukaryota</taxon>
        <taxon>Metazoa</taxon>
        <taxon>Chordata</taxon>
        <taxon>Craniata</taxon>
        <taxon>Vertebrata</taxon>
        <taxon>Euteleostomi</taxon>
        <taxon>Actinopterygii</taxon>
        <taxon>Neopterygii</taxon>
        <taxon>Teleostei</taxon>
        <taxon>Notacanthiformes</taxon>
        <taxon>Halosauridae</taxon>
        <taxon>Aldrovandia</taxon>
    </lineage>
</organism>